<proteinExistence type="predicted"/>
<keyword evidence="1" id="KW-0175">Coiled coil</keyword>
<reference evidence="3 4" key="1">
    <citation type="journal article" date="2021" name="Sci. Rep.">
        <title>The genome of the diatom Chaetoceros tenuissimus carries an ancient integrated fragment of an extant virus.</title>
        <authorList>
            <person name="Hongo Y."/>
            <person name="Kimura K."/>
            <person name="Takaki Y."/>
            <person name="Yoshida Y."/>
            <person name="Baba S."/>
            <person name="Kobayashi G."/>
            <person name="Nagasaki K."/>
            <person name="Hano T."/>
            <person name="Tomaru Y."/>
        </authorList>
    </citation>
    <scope>NUCLEOTIDE SEQUENCE [LARGE SCALE GENOMIC DNA]</scope>
    <source>
        <strain evidence="3 4">NIES-3715</strain>
    </source>
</reference>
<evidence type="ECO:0000313" key="3">
    <source>
        <dbReference type="EMBL" id="GFH60293.1"/>
    </source>
</evidence>
<feature type="transmembrane region" description="Helical" evidence="2">
    <location>
        <begin position="51"/>
        <end position="70"/>
    </location>
</feature>
<evidence type="ECO:0000256" key="2">
    <source>
        <dbReference type="SAM" id="Phobius"/>
    </source>
</evidence>
<dbReference type="EMBL" id="BLLK01000069">
    <property type="protein sequence ID" value="GFH60293.1"/>
    <property type="molecule type" value="Genomic_DNA"/>
</dbReference>
<feature type="coiled-coil region" evidence="1">
    <location>
        <begin position="109"/>
        <end position="178"/>
    </location>
</feature>
<keyword evidence="2" id="KW-0812">Transmembrane</keyword>
<keyword evidence="2" id="KW-0472">Membrane</keyword>
<keyword evidence="2" id="KW-1133">Transmembrane helix</keyword>
<protein>
    <submittedName>
        <fullName evidence="3">Uncharacterized protein</fullName>
    </submittedName>
</protein>
<accession>A0AAD3D9I8</accession>
<dbReference type="AlphaFoldDB" id="A0AAD3D9I8"/>
<evidence type="ECO:0000313" key="4">
    <source>
        <dbReference type="Proteomes" id="UP001054902"/>
    </source>
</evidence>
<gene>
    <name evidence="3" type="ORF">CTEN210_16769</name>
</gene>
<feature type="transmembrane region" description="Helical" evidence="2">
    <location>
        <begin position="76"/>
        <end position="99"/>
    </location>
</feature>
<name>A0AAD3D9I8_9STRA</name>
<comment type="caution">
    <text evidence="3">The sequence shown here is derived from an EMBL/GenBank/DDBJ whole genome shotgun (WGS) entry which is preliminary data.</text>
</comment>
<organism evidence="3 4">
    <name type="scientific">Chaetoceros tenuissimus</name>
    <dbReference type="NCBI Taxonomy" id="426638"/>
    <lineage>
        <taxon>Eukaryota</taxon>
        <taxon>Sar</taxon>
        <taxon>Stramenopiles</taxon>
        <taxon>Ochrophyta</taxon>
        <taxon>Bacillariophyta</taxon>
        <taxon>Coscinodiscophyceae</taxon>
        <taxon>Chaetocerotophycidae</taxon>
        <taxon>Chaetocerotales</taxon>
        <taxon>Chaetocerotaceae</taxon>
        <taxon>Chaetoceros</taxon>
    </lineage>
</organism>
<keyword evidence="4" id="KW-1185">Reference proteome</keyword>
<dbReference type="Proteomes" id="UP001054902">
    <property type="component" value="Unassembled WGS sequence"/>
</dbReference>
<evidence type="ECO:0000256" key="1">
    <source>
        <dbReference type="SAM" id="Coils"/>
    </source>
</evidence>
<sequence>MEYMKALAQKCLTYLGQDLGLKAIKYGKRMELKVIQLTSGRKETDELVIDPIKVGIVIGIFFVCTVISFFVRMGGILLDICGTILIVYAPLAVYQTVLLKRYKSVRDYLNLLRRKVNRFHELNKDLEIKEKKLRVKVDALRKINDRFSELTIAEKGDVEELTSVIAELKEINRKMKEVAKSEIINSLVSATLLSDDDGDFYIGHAEFENLILSFKQRNTGWRFKERKFRSYIGKYDEEKGVHIEQIMKLIHHIKNNDTKYKDRIFTFDQYNSLKASRMYLSSMRLSSTKVHAMDLDKLRSSNLSSHKSKKKVKTSVSVKTKVLPFSKRRWKFWQLFKRKGTKKKQA</sequence>